<dbReference type="EMBL" id="QDKL01000003">
    <property type="protein sequence ID" value="RZF20695.1"/>
    <property type="molecule type" value="Genomic_DNA"/>
</dbReference>
<keyword evidence="3" id="KW-1185">Reference proteome</keyword>
<protein>
    <recommendedName>
        <fullName evidence="4">Porin</fullName>
    </recommendedName>
</protein>
<evidence type="ECO:0008006" key="4">
    <source>
        <dbReference type="Google" id="ProtNLM"/>
    </source>
</evidence>
<gene>
    <name evidence="2" type="ORF">DAY19_11970</name>
</gene>
<keyword evidence="1" id="KW-0732">Signal</keyword>
<sequence length="398" mass="44417">MQNKKLLNKHLILLGFVLSSPVLAQSGASKADVFNSGLESTLKNAGIDELSLTIGAKLGSLDSRTDKGTVYETNMNVELEAEVFEHVDFNFDGGFKYQTGNSSTQETGRIRTYKPKFSYKHGYFSYKMFNFAKISAGALKNSTNSTYISPFVNGGNSFLGVREMLLTKVGNFYFRLQATQAQPQNALLRETFNIDDNGDPQFFNESVDITYLTRGFKVYGAAGTYRYKNLSADIADNDYFWGNSVSKGATPDQSLYLYDFTGMYANAGIEFGIGNDRIRLKGAYVKNTESAVPDDKNTGFAYVAAYETKISDKKVTFEALGFENQADTAPAFYRGTQLANDYKGYQVGIKLENKKGFKTEINYMNRTVLGNTDSVYLIDGYSDEQVYTISLRKEYDIL</sequence>
<accession>A0ABY0ICM4</accession>
<evidence type="ECO:0000313" key="2">
    <source>
        <dbReference type="EMBL" id="RZF20695.1"/>
    </source>
</evidence>
<feature type="chain" id="PRO_5046406199" description="Porin" evidence="1">
    <location>
        <begin position="25"/>
        <end position="398"/>
    </location>
</feature>
<feature type="signal peptide" evidence="1">
    <location>
        <begin position="1"/>
        <end position="24"/>
    </location>
</feature>
<evidence type="ECO:0000256" key="1">
    <source>
        <dbReference type="SAM" id="SignalP"/>
    </source>
</evidence>
<comment type="caution">
    <text evidence="2">The sequence shown here is derived from an EMBL/GenBank/DDBJ whole genome shotgun (WGS) entry which is preliminary data.</text>
</comment>
<name>A0ABY0ICM4_9BACT</name>
<proteinExistence type="predicted"/>
<reference evidence="3" key="1">
    <citation type="journal article" date="2019" name="Int. J. Syst. Evol. Microbiol.">
        <title>Halobacteriovorax valvorus sp. nov., a novel prokaryotic predator isolated from coastal seawater of China.</title>
        <authorList>
            <person name="Chen M.-X."/>
        </authorList>
    </citation>
    <scope>NUCLEOTIDE SEQUENCE [LARGE SCALE GENOMIC DNA]</scope>
    <source>
        <strain evidence="3">BL9</strain>
    </source>
</reference>
<dbReference type="RefSeq" id="WP_115362774.1">
    <property type="nucleotide sequence ID" value="NZ_QDKL01000003.1"/>
</dbReference>
<dbReference type="Proteomes" id="UP000443582">
    <property type="component" value="Unassembled WGS sequence"/>
</dbReference>
<organism evidence="2 3">
    <name type="scientific">Halobacteriovorax vibrionivorans</name>
    <dbReference type="NCBI Taxonomy" id="2152716"/>
    <lineage>
        <taxon>Bacteria</taxon>
        <taxon>Pseudomonadati</taxon>
        <taxon>Bdellovibrionota</taxon>
        <taxon>Bacteriovoracia</taxon>
        <taxon>Bacteriovoracales</taxon>
        <taxon>Halobacteriovoraceae</taxon>
        <taxon>Halobacteriovorax</taxon>
    </lineage>
</organism>
<evidence type="ECO:0000313" key="3">
    <source>
        <dbReference type="Proteomes" id="UP000443582"/>
    </source>
</evidence>